<keyword evidence="1 4" id="KW-0808">Transferase</keyword>
<dbReference type="AlphaFoldDB" id="A0A328U5Q0"/>
<evidence type="ECO:0000256" key="1">
    <source>
        <dbReference type="ARBA" id="ARBA00022679"/>
    </source>
</evidence>
<dbReference type="InterPro" id="IPR000182">
    <property type="entry name" value="GNAT_dom"/>
</dbReference>
<dbReference type="Proteomes" id="UP000249260">
    <property type="component" value="Unassembled WGS sequence"/>
</dbReference>
<dbReference type="InterPro" id="IPR016181">
    <property type="entry name" value="Acyl_CoA_acyltransferase"/>
</dbReference>
<proteinExistence type="predicted"/>
<feature type="domain" description="N-acetyltransferase" evidence="3">
    <location>
        <begin position="1"/>
        <end position="187"/>
    </location>
</feature>
<keyword evidence="2" id="KW-0012">Acyltransferase</keyword>
<evidence type="ECO:0000259" key="3">
    <source>
        <dbReference type="PROSITE" id="PS51186"/>
    </source>
</evidence>
<keyword evidence="5" id="KW-1185">Reference proteome</keyword>
<dbReference type="OrthoDB" id="5319888at2"/>
<dbReference type="PROSITE" id="PS51186">
    <property type="entry name" value="GNAT"/>
    <property type="match status" value="1"/>
</dbReference>
<dbReference type="CDD" id="cd04301">
    <property type="entry name" value="NAT_SF"/>
    <property type="match status" value="1"/>
</dbReference>
<sequence length="187" mass="21032">MLIRSATRDDSPAVIPLLMEAIGSIAYMLTGASNEREAAERLSEFYRQPGNRISFEHVLVAEQEGELAGMLVAYSGDDANELDEPFRVQLSKRWPELAKSIVREAQDGEYYLDALAVAEPFRGQGLAKRLMAAAERRASELGFDRTTLIVEAYNDKAYRLYKSGGYKEDGVLRIGDSDYRRMVKRLN</sequence>
<organism evidence="4 5">
    <name type="scientific">Paenibacillus montanisoli</name>
    <dbReference type="NCBI Taxonomy" id="2081970"/>
    <lineage>
        <taxon>Bacteria</taxon>
        <taxon>Bacillati</taxon>
        <taxon>Bacillota</taxon>
        <taxon>Bacilli</taxon>
        <taxon>Bacillales</taxon>
        <taxon>Paenibacillaceae</taxon>
        <taxon>Paenibacillus</taxon>
    </lineage>
</organism>
<dbReference type="PANTHER" id="PTHR43877">
    <property type="entry name" value="AMINOALKYLPHOSPHONATE N-ACETYLTRANSFERASE-RELATED-RELATED"/>
    <property type="match status" value="1"/>
</dbReference>
<dbReference type="RefSeq" id="WP_112883520.1">
    <property type="nucleotide sequence ID" value="NZ_QLUW01000003.1"/>
</dbReference>
<evidence type="ECO:0000313" key="4">
    <source>
        <dbReference type="EMBL" id="RAP75256.1"/>
    </source>
</evidence>
<dbReference type="EMBL" id="QLUW01000003">
    <property type="protein sequence ID" value="RAP75256.1"/>
    <property type="molecule type" value="Genomic_DNA"/>
</dbReference>
<accession>A0A328U5Q0</accession>
<dbReference type="SUPFAM" id="SSF55729">
    <property type="entry name" value="Acyl-CoA N-acyltransferases (Nat)"/>
    <property type="match status" value="1"/>
</dbReference>
<protein>
    <submittedName>
        <fullName evidence="4">GNAT family N-acetyltransferase</fullName>
    </submittedName>
</protein>
<evidence type="ECO:0000313" key="5">
    <source>
        <dbReference type="Proteomes" id="UP000249260"/>
    </source>
</evidence>
<dbReference type="InterPro" id="IPR050832">
    <property type="entry name" value="Bact_Acetyltransf"/>
</dbReference>
<dbReference type="GO" id="GO:0016747">
    <property type="term" value="F:acyltransferase activity, transferring groups other than amino-acyl groups"/>
    <property type="evidence" value="ECO:0007669"/>
    <property type="project" value="InterPro"/>
</dbReference>
<evidence type="ECO:0000256" key="2">
    <source>
        <dbReference type="ARBA" id="ARBA00023315"/>
    </source>
</evidence>
<reference evidence="4 5" key="1">
    <citation type="submission" date="2018-06" db="EMBL/GenBank/DDBJ databases">
        <title>Paenibacillus montanisoli sp. nov., isolated from mountain area soil.</title>
        <authorList>
            <person name="Wu M."/>
        </authorList>
    </citation>
    <scope>NUCLEOTIDE SEQUENCE [LARGE SCALE GENOMIC DNA]</scope>
    <source>
        <strain evidence="4 5">RA17</strain>
    </source>
</reference>
<comment type="caution">
    <text evidence="4">The sequence shown here is derived from an EMBL/GenBank/DDBJ whole genome shotgun (WGS) entry which is preliminary data.</text>
</comment>
<gene>
    <name evidence="4" type="ORF">DL346_17940</name>
</gene>
<dbReference type="Gene3D" id="3.40.630.30">
    <property type="match status" value="1"/>
</dbReference>
<name>A0A328U5Q0_9BACL</name>
<dbReference type="Pfam" id="PF00583">
    <property type="entry name" value="Acetyltransf_1"/>
    <property type="match status" value="1"/>
</dbReference>
<dbReference type="PANTHER" id="PTHR43877:SF2">
    <property type="entry name" value="AMINOALKYLPHOSPHONATE N-ACETYLTRANSFERASE-RELATED"/>
    <property type="match status" value="1"/>
</dbReference>